<keyword evidence="4 11" id="KW-0138">CF(0)</keyword>
<dbReference type="GO" id="GO:0042777">
    <property type="term" value="P:proton motive force-driven plasma membrane ATP synthesis"/>
    <property type="evidence" value="ECO:0007669"/>
    <property type="project" value="TreeGrafter"/>
</dbReference>
<keyword evidence="11" id="KW-1003">Cell membrane</keyword>
<evidence type="ECO:0000256" key="10">
    <source>
        <dbReference type="ARBA" id="ARBA00023310"/>
    </source>
</evidence>
<evidence type="ECO:0000256" key="6">
    <source>
        <dbReference type="ARBA" id="ARBA00022781"/>
    </source>
</evidence>
<keyword evidence="5 11" id="KW-0812">Transmembrane</keyword>
<name>A0AB39V2L2_9FUSO</name>
<feature type="transmembrane region" description="Helical" evidence="11">
    <location>
        <begin position="221"/>
        <end position="239"/>
    </location>
</feature>
<evidence type="ECO:0000256" key="9">
    <source>
        <dbReference type="ARBA" id="ARBA00023136"/>
    </source>
</evidence>
<dbReference type="InterPro" id="IPR000568">
    <property type="entry name" value="ATP_synth_F0_asu"/>
</dbReference>
<comment type="similarity">
    <text evidence="2 11 12">Belongs to the ATPase A chain family.</text>
</comment>
<dbReference type="InterPro" id="IPR035908">
    <property type="entry name" value="F0_ATP_A_sf"/>
</dbReference>
<evidence type="ECO:0000256" key="2">
    <source>
        <dbReference type="ARBA" id="ARBA00006810"/>
    </source>
</evidence>
<evidence type="ECO:0000256" key="3">
    <source>
        <dbReference type="ARBA" id="ARBA00022448"/>
    </source>
</evidence>
<dbReference type="AlphaFoldDB" id="A0AB39V2L2"/>
<keyword evidence="3 11" id="KW-0813">Transport</keyword>
<keyword evidence="7 11" id="KW-1133">Transmembrane helix</keyword>
<dbReference type="PROSITE" id="PS00449">
    <property type="entry name" value="ATPASE_A"/>
    <property type="match status" value="1"/>
</dbReference>
<evidence type="ECO:0000256" key="8">
    <source>
        <dbReference type="ARBA" id="ARBA00023065"/>
    </source>
</evidence>
<dbReference type="Pfam" id="PF00119">
    <property type="entry name" value="ATP-synt_A"/>
    <property type="match status" value="1"/>
</dbReference>
<feature type="transmembrane region" description="Helical" evidence="11">
    <location>
        <begin position="165"/>
        <end position="183"/>
    </location>
</feature>
<dbReference type="EMBL" id="CP165647">
    <property type="protein sequence ID" value="XDU61725.1"/>
    <property type="molecule type" value="Genomic_DNA"/>
</dbReference>
<dbReference type="GO" id="GO:0045259">
    <property type="term" value="C:proton-transporting ATP synthase complex"/>
    <property type="evidence" value="ECO:0007669"/>
    <property type="project" value="UniProtKB-KW"/>
</dbReference>
<evidence type="ECO:0000256" key="4">
    <source>
        <dbReference type="ARBA" id="ARBA00022547"/>
    </source>
</evidence>
<evidence type="ECO:0000256" key="7">
    <source>
        <dbReference type="ARBA" id="ARBA00022989"/>
    </source>
</evidence>
<keyword evidence="10 11" id="KW-0066">ATP synthesis</keyword>
<feature type="transmembrane region" description="Helical" evidence="11">
    <location>
        <begin position="54"/>
        <end position="76"/>
    </location>
</feature>
<keyword evidence="8 11" id="KW-0406">Ion transport</keyword>
<dbReference type="KEGG" id="lala:AB8B28_08690"/>
<dbReference type="InterPro" id="IPR023011">
    <property type="entry name" value="ATP_synth_F0_asu_AS"/>
</dbReference>
<evidence type="ECO:0000256" key="5">
    <source>
        <dbReference type="ARBA" id="ARBA00022692"/>
    </source>
</evidence>
<evidence type="ECO:0000256" key="11">
    <source>
        <dbReference type="HAMAP-Rule" id="MF_01393"/>
    </source>
</evidence>
<comment type="subcellular location">
    <subcellularLocation>
        <location evidence="11 12">Cell membrane</location>
        <topology evidence="11 12">Multi-pass membrane protein</topology>
    </subcellularLocation>
    <subcellularLocation>
        <location evidence="1">Membrane</location>
        <topology evidence="1">Multi-pass membrane protein</topology>
    </subcellularLocation>
</comment>
<dbReference type="PANTHER" id="PTHR42823:SF3">
    <property type="entry name" value="ATP SYNTHASE SUBUNIT A, CHLOROPLASTIC"/>
    <property type="match status" value="1"/>
</dbReference>
<dbReference type="Gene3D" id="1.20.120.220">
    <property type="entry name" value="ATP synthase, F0 complex, subunit A"/>
    <property type="match status" value="1"/>
</dbReference>
<dbReference type="GO" id="GO:0046933">
    <property type="term" value="F:proton-transporting ATP synthase activity, rotational mechanism"/>
    <property type="evidence" value="ECO:0007669"/>
    <property type="project" value="UniProtKB-UniRule"/>
</dbReference>
<keyword evidence="9 11" id="KW-0472">Membrane</keyword>
<dbReference type="PANTHER" id="PTHR42823">
    <property type="entry name" value="ATP SYNTHASE SUBUNIT A, CHLOROPLASTIC"/>
    <property type="match status" value="1"/>
</dbReference>
<dbReference type="NCBIfam" id="TIGR01131">
    <property type="entry name" value="ATP_synt_6_or_A"/>
    <property type="match status" value="1"/>
</dbReference>
<dbReference type="HAMAP" id="MF_01393">
    <property type="entry name" value="ATP_synth_a_bact"/>
    <property type="match status" value="1"/>
</dbReference>
<keyword evidence="6 11" id="KW-0375">Hydrogen ion transport</keyword>
<dbReference type="SUPFAM" id="SSF81336">
    <property type="entry name" value="F1F0 ATP synthase subunit A"/>
    <property type="match status" value="1"/>
</dbReference>
<accession>A0AB39V2L2</accession>
<proteinExistence type="inferred from homology"/>
<dbReference type="CDD" id="cd00310">
    <property type="entry name" value="ATP-synt_Fo_a_6"/>
    <property type="match status" value="1"/>
</dbReference>
<dbReference type="PRINTS" id="PR00123">
    <property type="entry name" value="ATPASEA"/>
</dbReference>
<reference evidence="13" key="1">
    <citation type="submission" date="2024-07" db="EMBL/GenBank/DDBJ databases">
        <authorList>
            <person name="Li X.-J."/>
            <person name="Wang X."/>
        </authorList>
    </citation>
    <scope>NUCLEOTIDE SEQUENCE</scope>
    <source>
        <strain evidence="13">HSP-536</strain>
    </source>
</reference>
<gene>
    <name evidence="11 13" type="primary">atpB</name>
    <name evidence="13" type="ORF">AB8B28_08690</name>
</gene>
<feature type="transmembrane region" description="Helical" evidence="11">
    <location>
        <begin position="12"/>
        <end position="34"/>
    </location>
</feature>
<evidence type="ECO:0000256" key="1">
    <source>
        <dbReference type="ARBA" id="ARBA00004141"/>
    </source>
</evidence>
<feature type="transmembrane region" description="Helical" evidence="11">
    <location>
        <begin position="120"/>
        <end position="145"/>
    </location>
</feature>
<comment type="function">
    <text evidence="11 12">Key component of the proton channel; it plays a direct role in the translocation of protons across the membrane.</text>
</comment>
<sequence length="298" mass="34011">MKSKIWKFLGFLFLMMIVVNLILSIISTVLPVRFESPSSVVEAPHYFNFVLGNFRFSLSQTVLDTWVIMLIIMFLVRKGTKNISVENPSKMQIIMEEYYHFIENTFLTTFGKHKKSYIPFFSALFIFIMFSNLSTFLFPFIMMGVTENGVKTIKPFFRTPTADPNTTIGLSLIVIVIFLAVSIKQHGLKGYIKTLFEPMWFMFPLNVVDIFSKVLNTSMRLFGNMLAGLVIVGLLYSLVGRGMLQSLTHDMLKGSFSFSVGWPMLIQLYLDLFIGIVQAFVFTILSSVYVSEALGEEE</sequence>
<feature type="transmembrane region" description="Helical" evidence="11">
    <location>
        <begin position="260"/>
        <end position="285"/>
    </location>
</feature>
<organism evidence="13">
    <name type="scientific">Leptotrichia alba</name>
    <dbReference type="NCBI Taxonomy" id="3239304"/>
    <lineage>
        <taxon>Bacteria</taxon>
        <taxon>Fusobacteriati</taxon>
        <taxon>Fusobacteriota</taxon>
        <taxon>Fusobacteriia</taxon>
        <taxon>Fusobacteriales</taxon>
        <taxon>Leptotrichiaceae</taxon>
        <taxon>Leptotrichia</taxon>
    </lineage>
</organism>
<evidence type="ECO:0000256" key="12">
    <source>
        <dbReference type="RuleBase" id="RU000483"/>
    </source>
</evidence>
<dbReference type="InterPro" id="IPR045082">
    <property type="entry name" value="ATP_syn_F0_a_bact/chloroplast"/>
</dbReference>
<evidence type="ECO:0000313" key="13">
    <source>
        <dbReference type="EMBL" id="XDU61725.1"/>
    </source>
</evidence>
<dbReference type="GO" id="GO:0005886">
    <property type="term" value="C:plasma membrane"/>
    <property type="evidence" value="ECO:0007669"/>
    <property type="project" value="UniProtKB-SubCell"/>
</dbReference>
<protein>
    <recommendedName>
        <fullName evidence="11 12">ATP synthase subunit a</fullName>
    </recommendedName>
    <alternativeName>
        <fullName evidence="11">ATP synthase F0 sector subunit a</fullName>
    </alternativeName>
    <alternativeName>
        <fullName evidence="11">F-ATPase subunit 6</fullName>
    </alternativeName>
</protein>
<dbReference type="RefSeq" id="WP_369715294.1">
    <property type="nucleotide sequence ID" value="NZ_CP165647.1"/>
</dbReference>